<dbReference type="InterPro" id="IPR026336">
    <property type="entry name" value="PdeM-like"/>
</dbReference>
<dbReference type="NCBIfam" id="TIGR04123">
    <property type="entry name" value="P_estr_lig_assc"/>
    <property type="match status" value="1"/>
</dbReference>
<evidence type="ECO:0000313" key="2">
    <source>
        <dbReference type="EMBL" id="MCP9292362.1"/>
    </source>
</evidence>
<dbReference type="RefSeq" id="WP_255135244.1">
    <property type="nucleotide sequence ID" value="NZ_JANDBC010000002.1"/>
</dbReference>
<gene>
    <name evidence="2" type="primary">pdeM</name>
    <name evidence="2" type="ORF">NM125_12310</name>
</gene>
<keyword evidence="2" id="KW-0255">Endonuclease</keyword>
<keyword evidence="2" id="KW-0540">Nuclease</keyword>
<accession>A0A9X2RGH3</accession>
<dbReference type="InterPro" id="IPR004843">
    <property type="entry name" value="Calcineurin-like_PHP"/>
</dbReference>
<protein>
    <submittedName>
        <fullName evidence="2">Ligase-associated DNA damage response endonuclease PdeM</fullName>
        <ecNumber evidence="2">3.1.-.-</ecNumber>
    </submittedName>
</protein>
<comment type="caution">
    <text evidence="2">The sequence shown here is derived from an EMBL/GenBank/DDBJ whole genome shotgun (WGS) entry which is preliminary data.</text>
</comment>
<keyword evidence="3" id="KW-1185">Reference proteome</keyword>
<reference evidence="2" key="1">
    <citation type="submission" date="2022-06" db="EMBL/GenBank/DDBJ databases">
        <title>Gracilimonas sp. CAU 1638 isolated from sea sediment.</title>
        <authorList>
            <person name="Kim W."/>
        </authorList>
    </citation>
    <scope>NUCLEOTIDE SEQUENCE</scope>
    <source>
        <strain evidence="2">CAU 1638</strain>
    </source>
</reference>
<dbReference type="PIRSF" id="PIRSF000887">
    <property type="entry name" value="Pesterase_MJ0037"/>
    <property type="match status" value="1"/>
</dbReference>
<proteinExistence type="predicted"/>
<dbReference type="Pfam" id="PF00149">
    <property type="entry name" value="Metallophos"/>
    <property type="match status" value="1"/>
</dbReference>
<dbReference type="InterPro" id="IPR024173">
    <property type="entry name" value="Pesterase_MJ0037-like"/>
</dbReference>
<dbReference type="GO" id="GO:0004519">
    <property type="term" value="F:endonuclease activity"/>
    <property type="evidence" value="ECO:0007669"/>
    <property type="project" value="UniProtKB-KW"/>
</dbReference>
<dbReference type="SUPFAM" id="SSF56300">
    <property type="entry name" value="Metallo-dependent phosphatases"/>
    <property type="match status" value="1"/>
</dbReference>
<keyword evidence="2" id="KW-0436">Ligase</keyword>
<feature type="domain" description="Calcineurin-like phosphoesterase" evidence="1">
    <location>
        <begin position="31"/>
        <end position="158"/>
    </location>
</feature>
<dbReference type="EMBL" id="JANDBC010000002">
    <property type="protein sequence ID" value="MCP9292362.1"/>
    <property type="molecule type" value="Genomic_DNA"/>
</dbReference>
<dbReference type="EC" id="3.1.-.-" evidence="2"/>
<dbReference type="InterPro" id="IPR029052">
    <property type="entry name" value="Metallo-depent_PP-like"/>
</dbReference>
<dbReference type="AlphaFoldDB" id="A0A9X2RGH3"/>
<dbReference type="Gene3D" id="3.60.21.10">
    <property type="match status" value="1"/>
</dbReference>
<dbReference type="PANTHER" id="PTHR39323:SF1">
    <property type="entry name" value="BLR1149 PROTEIN"/>
    <property type="match status" value="1"/>
</dbReference>
<dbReference type="Proteomes" id="UP001139125">
    <property type="component" value="Unassembled WGS sequence"/>
</dbReference>
<dbReference type="GO" id="GO:0016874">
    <property type="term" value="F:ligase activity"/>
    <property type="evidence" value="ECO:0007669"/>
    <property type="project" value="UniProtKB-KW"/>
</dbReference>
<organism evidence="2 3">
    <name type="scientific">Gracilimonas sediminicola</name>
    <dbReference type="NCBI Taxonomy" id="2952158"/>
    <lineage>
        <taxon>Bacteria</taxon>
        <taxon>Pseudomonadati</taxon>
        <taxon>Balneolota</taxon>
        <taxon>Balneolia</taxon>
        <taxon>Balneolales</taxon>
        <taxon>Balneolaceae</taxon>
        <taxon>Gracilimonas</taxon>
    </lineage>
</organism>
<dbReference type="PANTHER" id="PTHR39323">
    <property type="entry name" value="BLR1149 PROTEIN"/>
    <property type="match status" value="1"/>
</dbReference>
<dbReference type="GO" id="GO:0016787">
    <property type="term" value="F:hydrolase activity"/>
    <property type="evidence" value="ECO:0007669"/>
    <property type="project" value="UniProtKB-KW"/>
</dbReference>
<evidence type="ECO:0000313" key="3">
    <source>
        <dbReference type="Proteomes" id="UP001139125"/>
    </source>
</evidence>
<sequence>MSFKNAQQFKLKNQTLKLLPQKALFWKDQKMLVVSDVHLGKSGHFRKHGIAVPNSVNESNITRLNELVEKTQPEKILFLGDLFHSESNNEIEQFKEWRQAHAATEMILTIGNHDLLTGFEYEKMGLNCVNQFHATPFTFLHDESENRGSNSYCISGHIHPAVKLKGKGRQQLYVPCFYFGKQAALLPAFGSFTGSYRINPAQNESVFAIVEQEIIQISVNS</sequence>
<name>A0A9X2RGH3_9BACT</name>
<keyword evidence="2" id="KW-0378">Hydrolase</keyword>
<evidence type="ECO:0000259" key="1">
    <source>
        <dbReference type="Pfam" id="PF00149"/>
    </source>
</evidence>